<reference evidence="1 2" key="1">
    <citation type="journal article" date="2014" name="Genome Announc.">
        <title>Complete Genome Sequence of the Extremely Halophilic Archaeon Haloarcula hispanica Strain N601.</title>
        <authorList>
            <person name="Ding J.Y."/>
            <person name="Chiang P.W."/>
            <person name="Hong M.J."/>
            <person name="Dyall-Smith M."/>
            <person name="Tang S.L."/>
        </authorList>
    </citation>
    <scope>NUCLEOTIDE SEQUENCE [LARGE SCALE GENOMIC DNA]</scope>
    <source>
        <strain evidence="1 2">N601</strain>
    </source>
</reference>
<evidence type="ECO:0000313" key="2">
    <source>
        <dbReference type="Proteomes" id="UP000018572"/>
    </source>
</evidence>
<name>V5TQA9_HALHI</name>
<dbReference type="EMBL" id="CP006884">
    <property type="protein sequence ID" value="AHB67511.1"/>
    <property type="molecule type" value="Genomic_DNA"/>
</dbReference>
<gene>
    <name evidence="1" type="ORF">HISP_10815</name>
</gene>
<dbReference type="KEGG" id="hhn:HISP_10815"/>
<sequence length="35" mass="4090">MIVINYHFDQAYIDPILDLQLFGLNIIVCIDPTMH</sequence>
<proteinExistence type="predicted"/>
<keyword evidence="2" id="KW-1185">Reference proteome</keyword>
<dbReference type="Proteomes" id="UP000018572">
    <property type="component" value="Chromosome 1"/>
</dbReference>
<protein>
    <submittedName>
        <fullName evidence="1">Uncharacterized protein</fullName>
    </submittedName>
</protein>
<evidence type="ECO:0000313" key="1">
    <source>
        <dbReference type="EMBL" id="AHB67511.1"/>
    </source>
</evidence>
<dbReference type="HOGENOM" id="CLU_3362498_0_0_2"/>
<accession>V5TQA9</accession>
<organism evidence="1 2">
    <name type="scientific">Haloarcula hispanica N601</name>
    <dbReference type="NCBI Taxonomy" id="1417673"/>
    <lineage>
        <taxon>Archaea</taxon>
        <taxon>Methanobacteriati</taxon>
        <taxon>Methanobacteriota</taxon>
        <taxon>Stenosarchaea group</taxon>
        <taxon>Halobacteria</taxon>
        <taxon>Halobacteriales</taxon>
        <taxon>Haloarculaceae</taxon>
        <taxon>Haloarcula</taxon>
    </lineage>
</organism>
<dbReference type="AlphaFoldDB" id="V5TQA9"/>